<dbReference type="EMBL" id="NXID01000051">
    <property type="protein sequence ID" value="RXK14795.1"/>
    <property type="molecule type" value="Genomic_DNA"/>
</dbReference>
<dbReference type="Proteomes" id="UP000290092">
    <property type="component" value="Unassembled WGS sequence"/>
</dbReference>
<protein>
    <recommendedName>
        <fullName evidence="3">DUF4116 domain-containing protein</fullName>
    </recommendedName>
</protein>
<name>A0AAX2ADU5_9BACT</name>
<dbReference type="AlphaFoldDB" id="A0AAX2ADU5"/>
<dbReference type="Gene3D" id="1.25.10.10">
    <property type="entry name" value="Leucine-rich Repeat Variant"/>
    <property type="match status" value="1"/>
</dbReference>
<accession>A0AAX2ADU5</accession>
<comment type="caution">
    <text evidence="1">The sequence shown here is derived from an EMBL/GenBank/DDBJ whole genome shotgun (WGS) entry which is preliminary data.</text>
</comment>
<gene>
    <name evidence="1" type="ORF">CP985_11795</name>
</gene>
<sequence length="189" mass="22555">MRFLYELNSEEIKKVFYENRNNYIATAILKHKNTPTELLLKNTNNYNIVQNIYLKDEVYEKILKEKYECIVSMACRVSHTPIWFLEKALEIFPNNYDVEYSIARLLDRKLTDNLYKKLSLSSRWEVRSCIAKNKCVPKKYLSELQNDIDSRVLISVKDRLNESDYNMGIKNWRDVPQLKINIERDVLCS</sequence>
<dbReference type="RefSeq" id="WP_114843263.1">
    <property type="nucleotide sequence ID" value="NZ_CP031220.1"/>
</dbReference>
<reference evidence="1 2" key="1">
    <citation type="submission" date="2017-09" db="EMBL/GenBank/DDBJ databases">
        <title>Genomics of the genus Arcobacter.</title>
        <authorList>
            <person name="Perez-Cataluna A."/>
            <person name="Figueras M.J."/>
            <person name="Salas-Masso N."/>
        </authorList>
    </citation>
    <scope>NUCLEOTIDE SEQUENCE [LARGE SCALE GENOMIC DNA]</scope>
    <source>
        <strain evidence="1 2">CECT 7386</strain>
    </source>
</reference>
<dbReference type="KEGG" id="amyt:AMYT_a0054"/>
<keyword evidence="2" id="KW-1185">Reference proteome</keyword>
<dbReference type="InterPro" id="IPR011989">
    <property type="entry name" value="ARM-like"/>
</dbReference>
<proteinExistence type="predicted"/>
<evidence type="ECO:0008006" key="3">
    <source>
        <dbReference type="Google" id="ProtNLM"/>
    </source>
</evidence>
<evidence type="ECO:0000313" key="1">
    <source>
        <dbReference type="EMBL" id="RXK14795.1"/>
    </source>
</evidence>
<organism evidence="1 2">
    <name type="scientific">Malaciobacter mytili LMG 24559</name>
    <dbReference type="NCBI Taxonomy" id="1032238"/>
    <lineage>
        <taxon>Bacteria</taxon>
        <taxon>Pseudomonadati</taxon>
        <taxon>Campylobacterota</taxon>
        <taxon>Epsilonproteobacteria</taxon>
        <taxon>Campylobacterales</taxon>
        <taxon>Arcobacteraceae</taxon>
        <taxon>Malaciobacter</taxon>
    </lineage>
</organism>
<evidence type="ECO:0000313" key="2">
    <source>
        <dbReference type="Proteomes" id="UP000290092"/>
    </source>
</evidence>